<organism evidence="2 3">
    <name type="scientific">Nesterenkonia cremea</name>
    <dbReference type="NCBI Taxonomy" id="1882340"/>
    <lineage>
        <taxon>Bacteria</taxon>
        <taxon>Bacillati</taxon>
        <taxon>Actinomycetota</taxon>
        <taxon>Actinomycetes</taxon>
        <taxon>Micrococcales</taxon>
        <taxon>Micrococcaceae</taxon>
        <taxon>Nesterenkonia</taxon>
    </lineage>
</organism>
<dbReference type="AlphaFoldDB" id="A0A917ALL4"/>
<reference evidence="2" key="1">
    <citation type="journal article" date="2014" name="Int. J. Syst. Evol. Microbiol.">
        <title>Complete genome sequence of Corynebacterium casei LMG S-19264T (=DSM 44701T), isolated from a smear-ripened cheese.</title>
        <authorList>
            <consortium name="US DOE Joint Genome Institute (JGI-PGF)"/>
            <person name="Walter F."/>
            <person name="Albersmeier A."/>
            <person name="Kalinowski J."/>
            <person name="Ruckert C."/>
        </authorList>
    </citation>
    <scope>NUCLEOTIDE SEQUENCE</scope>
    <source>
        <strain evidence="2">CGMCC 1.15388</strain>
    </source>
</reference>
<evidence type="ECO:0000256" key="1">
    <source>
        <dbReference type="ARBA" id="ARBA00006479"/>
    </source>
</evidence>
<dbReference type="Pfam" id="PF00480">
    <property type="entry name" value="ROK"/>
    <property type="match status" value="1"/>
</dbReference>
<dbReference type="InterPro" id="IPR000600">
    <property type="entry name" value="ROK"/>
</dbReference>
<dbReference type="PANTHER" id="PTHR18964">
    <property type="entry name" value="ROK (REPRESSOR, ORF, KINASE) FAMILY"/>
    <property type="match status" value="1"/>
</dbReference>
<dbReference type="SUPFAM" id="SSF46785">
    <property type="entry name" value="Winged helix' DNA-binding domain"/>
    <property type="match status" value="1"/>
</dbReference>
<keyword evidence="3" id="KW-1185">Reference proteome</keyword>
<dbReference type="Gene3D" id="3.30.420.40">
    <property type="match status" value="2"/>
</dbReference>
<reference evidence="2" key="2">
    <citation type="submission" date="2020-09" db="EMBL/GenBank/DDBJ databases">
        <authorList>
            <person name="Sun Q."/>
            <person name="Zhou Y."/>
        </authorList>
    </citation>
    <scope>NUCLEOTIDE SEQUENCE</scope>
    <source>
        <strain evidence="2">CGMCC 1.15388</strain>
    </source>
</reference>
<dbReference type="InterPro" id="IPR049874">
    <property type="entry name" value="ROK_cs"/>
</dbReference>
<protein>
    <submittedName>
        <fullName evidence="2">ROK family protein</fullName>
    </submittedName>
</protein>
<dbReference type="InterPro" id="IPR043129">
    <property type="entry name" value="ATPase_NBD"/>
</dbReference>
<dbReference type="EMBL" id="BMIS01000001">
    <property type="protein sequence ID" value="GGE58508.1"/>
    <property type="molecule type" value="Genomic_DNA"/>
</dbReference>
<dbReference type="Gene3D" id="1.10.10.10">
    <property type="entry name" value="Winged helix-like DNA-binding domain superfamily/Winged helix DNA-binding domain"/>
    <property type="match status" value="1"/>
</dbReference>
<gene>
    <name evidence="2" type="primary">xylR</name>
    <name evidence="2" type="ORF">GCM10011401_01550</name>
</gene>
<dbReference type="PANTHER" id="PTHR18964:SF149">
    <property type="entry name" value="BIFUNCTIONAL UDP-N-ACETYLGLUCOSAMINE 2-EPIMERASE_N-ACETYLMANNOSAMINE KINASE"/>
    <property type="match status" value="1"/>
</dbReference>
<evidence type="ECO:0000313" key="2">
    <source>
        <dbReference type="EMBL" id="GGE58508.1"/>
    </source>
</evidence>
<comment type="similarity">
    <text evidence="1">Belongs to the ROK (NagC/XylR) family.</text>
</comment>
<dbReference type="InterPro" id="IPR036388">
    <property type="entry name" value="WH-like_DNA-bd_sf"/>
</dbReference>
<dbReference type="Proteomes" id="UP000633136">
    <property type="component" value="Unassembled WGS sequence"/>
</dbReference>
<dbReference type="PROSITE" id="PS01125">
    <property type="entry name" value="ROK"/>
    <property type="match status" value="1"/>
</dbReference>
<sequence>MLVLRSLFHGGAMSRADLARATGLTRVTTSGLIAELIGEGIVVEKGTRASAGPGKPAVLVDLDRVGLQVVALDLSGADEYHGALMDLRGAVIARRRVRRESEESSSQAQAAVVGLARDLVQAADSRLLGVGVGSPGVISEDGVVLEAPNIGWEGVPLRQLLQDELGVPVVVGNDANAAAQAEYTLGETEPDLLLIRVGRGVGAGLLIRGMLVTGTHHAAGEIGHVPVGEDAPDAPSCACGNIGCLEAWISVPRLTAALHREGADREAILRGAGARLGTVLAPVVSMLNLSDVVVAASPTLFGDIFLDAAGENLRSHTLGRSHAEVRMRVPAESEEIVLRGALVMVLSSELGIS</sequence>
<comment type="caution">
    <text evidence="2">The sequence shown here is derived from an EMBL/GenBank/DDBJ whole genome shotgun (WGS) entry which is preliminary data.</text>
</comment>
<name>A0A917ALL4_9MICC</name>
<accession>A0A917ALL4</accession>
<dbReference type="SUPFAM" id="SSF53067">
    <property type="entry name" value="Actin-like ATPase domain"/>
    <property type="match status" value="1"/>
</dbReference>
<evidence type="ECO:0000313" key="3">
    <source>
        <dbReference type="Proteomes" id="UP000633136"/>
    </source>
</evidence>
<dbReference type="InterPro" id="IPR036390">
    <property type="entry name" value="WH_DNA-bd_sf"/>
</dbReference>
<proteinExistence type="inferred from homology"/>